<keyword evidence="1" id="KW-0812">Transmembrane</keyword>
<gene>
    <name evidence="2" type="ORF">HMPREF0580_0391</name>
</gene>
<dbReference type="HOGENOM" id="CLU_3185919_0_0_11"/>
<proteinExistence type="predicted"/>
<keyword evidence="1" id="KW-1133">Transmembrane helix</keyword>
<evidence type="ECO:0000313" key="3">
    <source>
        <dbReference type="Proteomes" id="UP000003045"/>
    </source>
</evidence>
<keyword evidence="1" id="KW-0472">Membrane</keyword>
<dbReference type="EMBL" id="AEET01000012">
    <property type="protein sequence ID" value="EFM46899.1"/>
    <property type="molecule type" value="Genomic_DNA"/>
</dbReference>
<protein>
    <submittedName>
        <fullName evidence="2">Uncharacterized protein</fullName>
    </submittedName>
</protein>
<dbReference type="Proteomes" id="UP000003045">
    <property type="component" value="Unassembled WGS sequence"/>
</dbReference>
<dbReference type="AlphaFoldDB" id="E0QNC7"/>
<evidence type="ECO:0000256" key="1">
    <source>
        <dbReference type="SAM" id="Phobius"/>
    </source>
</evidence>
<organism evidence="2 3">
    <name type="scientific">Mobiluncus mulieris ATCC 35239</name>
    <dbReference type="NCBI Taxonomy" id="871571"/>
    <lineage>
        <taxon>Bacteria</taxon>
        <taxon>Bacillati</taxon>
        <taxon>Actinomycetota</taxon>
        <taxon>Actinomycetes</taxon>
        <taxon>Actinomycetales</taxon>
        <taxon>Actinomycetaceae</taxon>
        <taxon>Mobiluncus</taxon>
    </lineage>
</organism>
<name>E0QNC7_9ACTO</name>
<keyword evidence="3" id="KW-1185">Reference proteome</keyword>
<reference evidence="2" key="1">
    <citation type="submission" date="2010-08" db="EMBL/GenBank/DDBJ databases">
        <authorList>
            <person name="Muzny D."/>
            <person name="Qin X."/>
            <person name="Deng J."/>
            <person name="Jiang H."/>
            <person name="Liu Y."/>
            <person name="Qu J."/>
            <person name="Song X.-Z."/>
            <person name="Zhang L."/>
            <person name="Thornton R."/>
            <person name="Coyle M."/>
            <person name="Francisco L."/>
            <person name="Jackson L."/>
            <person name="Javaid M."/>
            <person name="Korchina V."/>
            <person name="Kovar C."/>
            <person name="Mata R."/>
            <person name="Mathew T."/>
            <person name="Ngo R."/>
            <person name="Nguyen L."/>
            <person name="Nguyen N."/>
            <person name="Okwuonu G."/>
            <person name="Ongeri F."/>
            <person name="Pham C."/>
            <person name="Simmons D."/>
            <person name="Wilczek-Boney K."/>
            <person name="Hale W."/>
            <person name="Jakkamsetti A."/>
            <person name="Pham P."/>
            <person name="Ruth R."/>
            <person name="San Lucas F."/>
            <person name="Warren J."/>
            <person name="Zhang J."/>
            <person name="Zhao Z."/>
            <person name="Zhou C."/>
            <person name="Zhu D."/>
            <person name="Lee S."/>
            <person name="Bess C."/>
            <person name="Blankenburg K."/>
            <person name="Forbes L."/>
            <person name="Fu Q."/>
            <person name="Gubbala S."/>
            <person name="Hirani K."/>
            <person name="Jayaseelan J.C."/>
            <person name="Lara F."/>
            <person name="Munidasa M."/>
            <person name="Palculict T."/>
            <person name="Patil S."/>
            <person name="Pu L.-L."/>
            <person name="Saada N."/>
            <person name="Tang L."/>
            <person name="Weissenberger G."/>
            <person name="Zhu Y."/>
            <person name="Hemphill L."/>
            <person name="Shang Y."/>
            <person name="Youmans B."/>
            <person name="Ayvaz T."/>
            <person name="Ross M."/>
            <person name="Santibanez J."/>
            <person name="Aqrawi P."/>
            <person name="Gross S."/>
            <person name="Joshi V."/>
            <person name="Fowler G."/>
            <person name="Nazareth L."/>
            <person name="Reid J."/>
            <person name="Worley K."/>
            <person name="Petrosino J."/>
            <person name="Highlander S."/>
            <person name="Gibbs R."/>
        </authorList>
    </citation>
    <scope>NUCLEOTIDE SEQUENCE [LARGE SCALE GENOMIC DNA]</scope>
    <source>
        <strain evidence="2">ATCC 35239</strain>
    </source>
</reference>
<dbReference type="STRING" id="871571.HMPREF0580_0391"/>
<accession>E0QNC7</accession>
<evidence type="ECO:0000313" key="2">
    <source>
        <dbReference type="EMBL" id="EFM46899.1"/>
    </source>
</evidence>
<comment type="caution">
    <text evidence="2">The sequence shown here is derived from an EMBL/GenBank/DDBJ whole genome shotgun (WGS) entry which is preliminary data.</text>
</comment>
<feature type="transmembrane region" description="Helical" evidence="1">
    <location>
        <begin position="14"/>
        <end position="32"/>
    </location>
</feature>
<sequence>MVGFLAVCAGGGVLGWWFWVTLLWVSVVAGTASTRKASKEPSGWSG</sequence>